<evidence type="ECO:0000313" key="3">
    <source>
        <dbReference type="Proteomes" id="UP001598114"/>
    </source>
</evidence>
<name>A0ABW6CZZ7_9BACT</name>
<protein>
    <submittedName>
        <fullName evidence="2">DinB family protein</fullName>
    </submittedName>
</protein>
<dbReference type="Proteomes" id="UP001598114">
    <property type="component" value="Unassembled WGS sequence"/>
</dbReference>
<reference evidence="2 3" key="1">
    <citation type="submission" date="2024-03" db="EMBL/GenBank/DDBJ databases">
        <title>Aquirufa genome sequencing.</title>
        <authorList>
            <person name="Pitt A."/>
            <person name="Hahn M.W."/>
        </authorList>
    </citation>
    <scope>NUCLEOTIDE SEQUENCE [LARGE SCALE GENOMIC DNA]</scope>
    <source>
        <strain evidence="2 3">PLAD-142S6K</strain>
    </source>
</reference>
<dbReference type="RefSeq" id="WP_377976961.1">
    <property type="nucleotide sequence ID" value="NZ_JBBKYA010000004.1"/>
</dbReference>
<sequence length="175" mass="19991">MHFPANYEYPNAPYFAEYLDFPADANLFEVYEAQTAEILQIYKGLTEQDGNYAYSAGKWSLKQILGHMIDTERIFSYRALAISRGETQSLPGFDENAYMQQAGYENQTLAQVIEQYEAVRKANVLFMSSLTETQANQLGQANGNSISVRALCWMIAGHEKHHLNVIRARYFPHFS</sequence>
<proteinExistence type="predicted"/>
<accession>A0ABW6CZZ7</accession>
<dbReference type="InterPro" id="IPR034660">
    <property type="entry name" value="DinB/YfiT-like"/>
</dbReference>
<evidence type="ECO:0000313" key="2">
    <source>
        <dbReference type="EMBL" id="MFD3276523.1"/>
    </source>
</evidence>
<dbReference type="SUPFAM" id="SSF109854">
    <property type="entry name" value="DinB/YfiT-like putative metalloenzymes"/>
    <property type="match status" value="1"/>
</dbReference>
<gene>
    <name evidence="2" type="ORF">SKC38_09815</name>
</gene>
<dbReference type="Pfam" id="PF12867">
    <property type="entry name" value="DinB_2"/>
    <property type="match status" value="1"/>
</dbReference>
<evidence type="ECO:0000259" key="1">
    <source>
        <dbReference type="Pfam" id="PF12867"/>
    </source>
</evidence>
<feature type="domain" description="DinB-like" evidence="1">
    <location>
        <begin position="32"/>
        <end position="166"/>
    </location>
</feature>
<keyword evidence="3" id="KW-1185">Reference proteome</keyword>
<comment type="caution">
    <text evidence="2">The sequence shown here is derived from an EMBL/GenBank/DDBJ whole genome shotgun (WGS) entry which is preliminary data.</text>
</comment>
<dbReference type="Gene3D" id="1.20.120.450">
    <property type="entry name" value="dinb family like domain"/>
    <property type="match status" value="1"/>
</dbReference>
<dbReference type="InterPro" id="IPR024775">
    <property type="entry name" value="DinB-like"/>
</dbReference>
<dbReference type="EMBL" id="JBBKYA010000004">
    <property type="protein sequence ID" value="MFD3276523.1"/>
    <property type="molecule type" value="Genomic_DNA"/>
</dbReference>
<organism evidence="2 3">
    <name type="scientific">Aquirufa echingensis</name>
    <dbReference type="NCBI Taxonomy" id="3096516"/>
    <lineage>
        <taxon>Bacteria</taxon>
        <taxon>Pseudomonadati</taxon>
        <taxon>Bacteroidota</taxon>
        <taxon>Cytophagia</taxon>
        <taxon>Cytophagales</taxon>
        <taxon>Flectobacillaceae</taxon>
        <taxon>Aquirufa</taxon>
    </lineage>
</organism>